<dbReference type="Proteomes" id="UP000498740">
    <property type="component" value="Unassembled WGS sequence"/>
</dbReference>
<gene>
    <name evidence="2" type="ORF">Smic_02280</name>
</gene>
<feature type="compositionally biased region" description="Basic and acidic residues" evidence="1">
    <location>
        <begin position="88"/>
        <end position="101"/>
    </location>
</feature>
<name>A0A7J0CGU4_STRMI</name>
<dbReference type="EMBL" id="BLWD01000001">
    <property type="protein sequence ID" value="GFN01672.1"/>
    <property type="molecule type" value="Genomic_DNA"/>
</dbReference>
<protein>
    <submittedName>
        <fullName evidence="2">Uncharacterized protein</fullName>
    </submittedName>
</protein>
<evidence type="ECO:0000313" key="2">
    <source>
        <dbReference type="EMBL" id="GFN01672.1"/>
    </source>
</evidence>
<accession>A0A7J0CGU4</accession>
<reference evidence="2 3" key="1">
    <citation type="submission" date="2020-05" db="EMBL/GenBank/DDBJ databases">
        <title>Whole genome shotgun sequence of Streptomyces microflavus NBRC 13062.</title>
        <authorList>
            <person name="Komaki H."/>
            <person name="Tamura T."/>
        </authorList>
    </citation>
    <scope>NUCLEOTIDE SEQUENCE [LARGE SCALE GENOMIC DNA]</scope>
    <source>
        <strain evidence="2 3">NBRC 13062</strain>
    </source>
</reference>
<feature type="region of interest" description="Disordered" evidence="1">
    <location>
        <begin position="76"/>
        <end position="117"/>
    </location>
</feature>
<evidence type="ECO:0000313" key="3">
    <source>
        <dbReference type="Proteomes" id="UP000498740"/>
    </source>
</evidence>
<comment type="caution">
    <text evidence="2">The sequence shown here is derived from an EMBL/GenBank/DDBJ whole genome shotgun (WGS) entry which is preliminary data.</text>
</comment>
<organism evidence="2 3">
    <name type="scientific">Streptomyces microflavus</name>
    <name type="common">Streptomyces lipmanii</name>
    <dbReference type="NCBI Taxonomy" id="1919"/>
    <lineage>
        <taxon>Bacteria</taxon>
        <taxon>Bacillati</taxon>
        <taxon>Actinomycetota</taxon>
        <taxon>Actinomycetes</taxon>
        <taxon>Kitasatosporales</taxon>
        <taxon>Streptomycetaceae</taxon>
        <taxon>Streptomyces</taxon>
    </lineage>
</organism>
<evidence type="ECO:0000256" key="1">
    <source>
        <dbReference type="SAM" id="MobiDB-lite"/>
    </source>
</evidence>
<feature type="region of interest" description="Disordered" evidence="1">
    <location>
        <begin position="34"/>
        <end position="56"/>
    </location>
</feature>
<sequence length="117" mass="12266">MSQHIDPGEPEVVPQGFHVRHLTVAAVGGGIVGEGRPAGAAQVEEDEAAVRGEAPEITQIAGVGRASRKADQRFTLPGHAIGEPGSVRCREEGSHGSHDDPYNQVVQPGYKDRVIGV</sequence>
<dbReference type="AlphaFoldDB" id="A0A7J0CGU4"/>
<proteinExistence type="predicted"/>